<name>A0A5A9PV54_9TELE</name>
<dbReference type="FunFam" id="3.10.290.20:FF:000002">
    <property type="entry name" value="SUMO-activating enzyme subunit 2"/>
    <property type="match status" value="1"/>
</dbReference>
<dbReference type="InterPro" id="IPR000594">
    <property type="entry name" value="ThiF_NAD_FAD-bd"/>
</dbReference>
<comment type="subcellular location">
    <subcellularLocation>
        <location evidence="1 12">Nucleus</location>
    </subcellularLocation>
</comment>
<keyword evidence="7 12" id="KW-0833">Ubl conjugation pathway</keyword>
<feature type="region of interest" description="Disordered" evidence="18">
    <location>
        <begin position="570"/>
        <end position="664"/>
    </location>
</feature>
<dbReference type="GO" id="GO:0016925">
    <property type="term" value="P:protein sumoylation"/>
    <property type="evidence" value="ECO:0007669"/>
    <property type="project" value="UniProtKB-UniRule"/>
</dbReference>
<comment type="caution">
    <text evidence="22">The sequence shown here is derived from an EMBL/GenBank/DDBJ whole genome shotgun (WGS) entry which is preliminary data.</text>
</comment>
<dbReference type="InterPro" id="IPR042449">
    <property type="entry name" value="Ub-E1_IAD_1"/>
</dbReference>
<feature type="compositionally biased region" description="Acidic residues" evidence="18">
    <location>
        <begin position="655"/>
        <end position="664"/>
    </location>
</feature>
<evidence type="ECO:0000256" key="1">
    <source>
        <dbReference type="ARBA" id="ARBA00004123"/>
    </source>
</evidence>
<dbReference type="InterPro" id="IPR023318">
    <property type="entry name" value="Ub_act_enz_dom_a_sf"/>
</dbReference>
<dbReference type="EMBL" id="SOYY01000002">
    <property type="protein sequence ID" value="KAA0724549.1"/>
    <property type="molecule type" value="Genomic_DNA"/>
</dbReference>
<sequence>MRTIGALLPSSQNQTTARPPNAKPTMAQLVGPLRKELADSLSSCRVLVVGAGGIGCELLKNLVLTGFKNIEVIDLDTIDVSNLNRQFLFQKKHVGKSKSQVAKESVLRFCPSANITAYHDSIMNPDYNVEFFRNFQLVMNALDNRAARNHVNRMCLAANIPLIESGTAGYLGQVTVIKKGKTECYECQPKPTQKTFPGCTIRNTPSEPIHCIVWAKYLFNQLFGEEDADQEVSPDTADPEATWNLEEAEARATASEQDGDIKRVSTKEWARSTGYNPVKLFNKLYKDDIMYLLTMDKLWKKRKAPLPLDWTEIQKLGCSKDVSGSGLKDQQVLGVQGYAQLFQCSVETLRSQLKDKGDGAELVWDKDDSPAMDFVTAASNLRMHVFSMNMKSRFDVKSMAGNIIPAIATTNAIIAGLIVLEGLKILNSDFDQCRTIFLNKQPNPRKKLLVPCALDPPNPNCYVCASQPEVTVKLNVHKTLVLALQDKILKEKFGMVAPDVQIEDGKGTILISSEEGETEGNNNKFLSDFGIRNGSRLQVDDFLQDYTLLVNVLHSEDLAKDVEFEVVGDAPEHAPTPSAPEEGKSIANGSNDSAQPSTSSKAAADDDDVLIVDSDEEPSSSTMETSPDTSNRKRKHHDTDDSASKRKRVEQQPAQDDDDIIALD</sequence>
<evidence type="ECO:0000259" key="21">
    <source>
        <dbReference type="Pfam" id="PF16195"/>
    </source>
</evidence>
<feature type="compositionally biased region" description="Polar residues" evidence="18">
    <location>
        <begin position="9"/>
        <end position="18"/>
    </location>
</feature>
<keyword evidence="4" id="KW-0808">Transferase</keyword>
<reference evidence="22 23" key="1">
    <citation type="journal article" date="2019" name="Mol. Ecol. Resour.">
        <title>Chromosome-level genome assembly of Triplophysa tibetana, a fish adapted to the harsh high-altitude environment of the Tibetan Plateau.</title>
        <authorList>
            <person name="Yang X."/>
            <person name="Liu H."/>
            <person name="Ma Z."/>
            <person name="Zou Y."/>
            <person name="Zou M."/>
            <person name="Mao Y."/>
            <person name="Li X."/>
            <person name="Wang H."/>
            <person name="Chen T."/>
            <person name="Wang W."/>
            <person name="Yang R."/>
        </authorList>
    </citation>
    <scope>NUCLEOTIDE SEQUENCE [LARGE SCALE GENOMIC DNA]</scope>
    <source>
        <strain evidence="22">TTIB1903HZAU</strain>
        <tissue evidence="22">Muscle</tissue>
    </source>
</reference>
<keyword evidence="23" id="KW-1185">Reference proteome</keyword>
<dbReference type="Pfam" id="PF14732">
    <property type="entry name" value="UAE_UbL"/>
    <property type="match status" value="1"/>
</dbReference>
<feature type="active site" description="Glycyl thioester intermediate" evidence="13 17">
    <location>
        <position position="199"/>
    </location>
</feature>
<dbReference type="InterPro" id="IPR033127">
    <property type="entry name" value="UBQ-activ_enz_E1_Cys_AS"/>
</dbReference>
<comment type="similarity">
    <text evidence="3 12">Belongs to the ubiquitin-activating E1 family.</text>
</comment>
<feature type="compositionally biased region" description="Acidic residues" evidence="18">
    <location>
        <begin position="605"/>
        <end position="618"/>
    </location>
</feature>
<comment type="pathway">
    <text evidence="2 12">Protein modification; protein sumoylation.</text>
</comment>
<feature type="cross-link" description="Glycyl lysine isopeptide (Lys-Gly) (interchain with G-Cter in SUMO1); alternate" evidence="16">
    <location>
        <position position="262"/>
    </location>
</feature>
<dbReference type="GO" id="GO:0005737">
    <property type="term" value="C:cytoplasm"/>
    <property type="evidence" value="ECO:0007669"/>
    <property type="project" value="TreeGrafter"/>
</dbReference>
<evidence type="ECO:0000256" key="9">
    <source>
        <dbReference type="ARBA" id="ARBA00022840"/>
    </source>
</evidence>
<dbReference type="PIRSF" id="PIRSF039133">
    <property type="entry name" value="SUMO_E1B"/>
    <property type="match status" value="1"/>
</dbReference>
<dbReference type="UniPathway" id="UPA00886"/>
<proteinExistence type="inferred from homology"/>
<feature type="cross-link" description="Glycyl lysine isopeptide (Lys-Gly) (interchain with G-Cter in SUMO)" evidence="16">
    <location>
        <position position="190"/>
    </location>
</feature>
<feature type="binding site" evidence="14">
    <location>
        <position position="74"/>
    </location>
    <ligand>
        <name>ATP</name>
        <dbReference type="ChEBI" id="CHEBI:30616"/>
    </ligand>
</feature>
<feature type="domain" description="Ubiquitin/SUMO-activating enzyme ubiquitin-like" evidence="20">
    <location>
        <begin position="472"/>
        <end position="558"/>
    </location>
</feature>
<feature type="binding site" evidence="15">
    <location>
        <position position="187"/>
    </location>
    <ligand>
        <name>Zn(2+)</name>
        <dbReference type="ChEBI" id="CHEBI:29105"/>
    </ligand>
</feature>
<evidence type="ECO:0000313" key="23">
    <source>
        <dbReference type="Proteomes" id="UP000324632"/>
    </source>
</evidence>
<dbReference type="GO" id="GO:0016740">
    <property type="term" value="F:transferase activity"/>
    <property type="evidence" value="ECO:0007669"/>
    <property type="project" value="UniProtKB-KW"/>
</dbReference>
<feature type="binding site" evidence="15">
    <location>
        <position position="461"/>
    </location>
    <ligand>
        <name>Zn(2+)</name>
        <dbReference type="ChEBI" id="CHEBI:29105"/>
    </ligand>
</feature>
<evidence type="ECO:0000256" key="11">
    <source>
        <dbReference type="ARBA" id="ARBA00026003"/>
    </source>
</evidence>
<feature type="region of interest" description="Disordered" evidence="18">
    <location>
        <begin position="1"/>
        <end position="23"/>
    </location>
</feature>
<evidence type="ECO:0000256" key="8">
    <source>
        <dbReference type="ARBA" id="ARBA00022833"/>
    </source>
</evidence>
<feature type="cross-link" description="Glycyl lysine isopeptide (Lys-Gly) (interchain with G-Cter in SUMO)" evidence="16">
    <location>
        <position position="283"/>
    </location>
</feature>
<evidence type="ECO:0000256" key="4">
    <source>
        <dbReference type="ARBA" id="ARBA00022679"/>
    </source>
</evidence>
<protein>
    <recommendedName>
        <fullName evidence="12">SUMO-activating enzyme subunit 2</fullName>
        <ecNumber evidence="12">2.3.2.-</ecNumber>
    </recommendedName>
</protein>
<dbReference type="FunFam" id="3.50.50.80:FF:000002">
    <property type="entry name" value="SUMO-activating enzyme subunit 2"/>
    <property type="match status" value="1"/>
</dbReference>
<feature type="compositionally biased region" description="Polar residues" evidence="18">
    <location>
        <begin position="587"/>
        <end position="601"/>
    </location>
</feature>
<evidence type="ECO:0000259" key="19">
    <source>
        <dbReference type="Pfam" id="PF00899"/>
    </source>
</evidence>
<gene>
    <name evidence="22" type="ORF">E1301_Tti003817</name>
</gene>
<evidence type="ECO:0000256" key="18">
    <source>
        <dbReference type="SAM" id="MobiDB-lite"/>
    </source>
</evidence>
<feature type="domain" description="SUMO-activating enzyme subunit 2 C-terminal" evidence="21">
    <location>
        <begin position="569"/>
        <end position="659"/>
    </location>
</feature>
<feature type="binding site" evidence="14">
    <location>
        <begin position="143"/>
        <end position="148"/>
    </location>
    <ligand>
        <name>ATP</name>
        <dbReference type="ChEBI" id="CHEBI:30616"/>
    </ligand>
</feature>
<dbReference type="FunFam" id="1.10.10.520:FF:000002">
    <property type="entry name" value="SUMO-activating enzyme subunit 2"/>
    <property type="match status" value="1"/>
</dbReference>
<evidence type="ECO:0000259" key="20">
    <source>
        <dbReference type="Pfam" id="PF14732"/>
    </source>
</evidence>
<evidence type="ECO:0000256" key="3">
    <source>
        <dbReference type="ARBA" id="ARBA00005673"/>
    </source>
</evidence>
<dbReference type="Proteomes" id="UP000324632">
    <property type="component" value="Chromosome 2"/>
</dbReference>
<dbReference type="GO" id="GO:0005524">
    <property type="term" value="F:ATP binding"/>
    <property type="evidence" value="ECO:0007669"/>
    <property type="project" value="UniProtKB-UniRule"/>
</dbReference>
<keyword evidence="9 12" id="KW-0067">ATP-binding</keyword>
<feature type="binding site" evidence="14">
    <location>
        <position position="98"/>
    </location>
    <ligand>
        <name>ATP</name>
        <dbReference type="ChEBI" id="CHEBI:30616"/>
    </ligand>
</feature>
<dbReference type="Gene3D" id="3.10.290.20">
    <property type="entry name" value="Ubiquitin-like 2 activating enzyme e1b. Chain: B, domain 3"/>
    <property type="match status" value="1"/>
</dbReference>
<evidence type="ECO:0000256" key="16">
    <source>
        <dbReference type="PIRSR" id="PIRSR039133-4"/>
    </source>
</evidence>
<dbReference type="Pfam" id="PF16195">
    <property type="entry name" value="UBA2_C"/>
    <property type="match status" value="1"/>
</dbReference>
<keyword evidence="8 12" id="KW-0862">Zinc</keyword>
<evidence type="ECO:0000256" key="7">
    <source>
        <dbReference type="ARBA" id="ARBA00022786"/>
    </source>
</evidence>
<dbReference type="Gene3D" id="1.10.10.520">
    <property type="entry name" value="Ubiquitin activating enzymes (Uba3). Chain: B, domain 2"/>
    <property type="match status" value="1"/>
</dbReference>
<evidence type="ECO:0000256" key="6">
    <source>
        <dbReference type="ARBA" id="ARBA00022741"/>
    </source>
</evidence>
<keyword evidence="6 12" id="KW-0547">Nucleotide-binding</keyword>
<dbReference type="InterPro" id="IPR028077">
    <property type="entry name" value="UAE_UbL_dom"/>
</dbReference>
<comment type="subunit">
    <text evidence="11">Heterodimer of SAE1 and UBA2/SAE2. The heterodimer corresponds to the two domains that are encoded on a single polypeptide chain in ubiquitin-activating enzyme E1. Interacts with UBE2I.</text>
</comment>
<keyword evidence="5 12" id="KW-0479">Metal-binding</keyword>
<dbReference type="GO" id="GO:0046872">
    <property type="term" value="F:metal ion binding"/>
    <property type="evidence" value="ECO:0007669"/>
    <property type="project" value="UniProtKB-KW"/>
</dbReference>
<keyword evidence="12" id="KW-0832">Ubl conjugation</keyword>
<keyword evidence="10 12" id="KW-0539">Nucleus</keyword>
<dbReference type="CDD" id="cd01489">
    <property type="entry name" value="Uba2_SUMO"/>
    <property type="match status" value="1"/>
</dbReference>
<dbReference type="InterPro" id="IPR035985">
    <property type="entry name" value="Ubiquitin-activating_enz"/>
</dbReference>
<dbReference type="AlphaFoldDB" id="A0A5A9PV54"/>
<dbReference type="Pfam" id="PF00899">
    <property type="entry name" value="ThiF"/>
    <property type="match status" value="1"/>
</dbReference>
<dbReference type="SUPFAM" id="SSF69572">
    <property type="entry name" value="Activating enzymes of the ubiquitin-like proteins"/>
    <property type="match status" value="1"/>
</dbReference>
<feature type="domain" description="THIF-type NAD/FAD binding fold" evidence="19">
    <location>
        <begin position="33"/>
        <end position="461"/>
    </location>
</feature>
<evidence type="ECO:0000256" key="2">
    <source>
        <dbReference type="ARBA" id="ARBA00004718"/>
    </source>
</evidence>
<accession>A0A5A9PV54</accession>
<evidence type="ECO:0000256" key="5">
    <source>
        <dbReference type="ARBA" id="ARBA00022723"/>
    </source>
</evidence>
<feature type="binding site" evidence="15">
    <location>
        <position position="184"/>
    </location>
    <ligand>
        <name>Zn(2+)</name>
        <dbReference type="ChEBI" id="CHEBI:29105"/>
    </ligand>
</feature>
<evidence type="ECO:0000256" key="14">
    <source>
        <dbReference type="PIRSR" id="PIRSR039133-2"/>
    </source>
</evidence>
<dbReference type="GO" id="GO:0031510">
    <property type="term" value="C:SUMO activating enzyme complex"/>
    <property type="evidence" value="ECO:0007669"/>
    <property type="project" value="UniProtKB-UniRule"/>
</dbReference>
<dbReference type="FunFam" id="3.40.50.720:FF:000618">
    <property type="entry name" value="SUMO-activating enzyme subunit 2"/>
    <property type="match status" value="1"/>
</dbReference>
<evidence type="ECO:0000256" key="17">
    <source>
        <dbReference type="PROSITE-ProRule" id="PRU10132"/>
    </source>
</evidence>
<feature type="binding site" evidence="14">
    <location>
        <begin position="50"/>
        <end position="55"/>
    </location>
    <ligand>
        <name>ATP</name>
        <dbReference type="ChEBI" id="CHEBI:30616"/>
    </ligand>
</feature>
<feature type="binding site" evidence="14">
    <location>
        <begin position="82"/>
        <end position="85"/>
    </location>
    <ligand>
        <name>ATP</name>
        <dbReference type="ChEBI" id="CHEBI:30616"/>
    </ligand>
</feature>
<feature type="cross-link" description="Glycyl lysine isopeptide (Lys-Gly) (interchain with G-Cter in SUMO1)" evidence="16">
    <location>
        <position position="440"/>
    </location>
</feature>
<comment type="function">
    <text evidence="12">The heterodimer acts as an E1 ligase for SUMO1, SUMO2, SUMO3, and probably SUMO4. It mediates ATP-dependent activation of SUMO proteins followed by formation of a thioester bond between a SUMO protein and a conserved active site cysteine residue on UBA2/SAE2.</text>
</comment>
<dbReference type="PROSITE" id="PS00865">
    <property type="entry name" value="UBIQUITIN_ACTIVAT_2"/>
    <property type="match status" value="1"/>
</dbReference>
<feature type="cross-link" description="Glycyl lysine isopeptide (Lys-Gly) (interchain with G-Cter in SUMO)" evidence="16">
    <location>
        <position position="645"/>
    </location>
</feature>
<feature type="compositionally biased region" description="Low complexity" evidence="18">
    <location>
        <begin position="619"/>
        <end position="629"/>
    </location>
</feature>
<organism evidence="22 23">
    <name type="scientific">Triplophysa tibetana</name>
    <dbReference type="NCBI Taxonomy" id="1572043"/>
    <lineage>
        <taxon>Eukaryota</taxon>
        <taxon>Metazoa</taxon>
        <taxon>Chordata</taxon>
        <taxon>Craniata</taxon>
        <taxon>Vertebrata</taxon>
        <taxon>Euteleostomi</taxon>
        <taxon>Actinopterygii</taxon>
        <taxon>Neopterygii</taxon>
        <taxon>Teleostei</taxon>
        <taxon>Ostariophysi</taxon>
        <taxon>Cypriniformes</taxon>
        <taxon>Nemacheilidae</taxon>
        <taxon>Triplophysa</taxon>
    </lineage>
</organism>
<dbReference type="GO" id="GO:0019948">
    <property type="term" value="F:SUMO activating enzyme activity"/>
    <property type="evidence" value="ECO:0007669"/>
    <property type="project" value="UniProtKB-UniRule"/>
</dbReference>
<dbReference type="InterPro" id="IPR045886">
    <property type="entry name" value="ThiF/MoeB/HesA"/>
</dbReference>
<feature type="cross-link" description="Glycyl lysine isopeptide (Lys-Gly) (interchain with G-Cter in SUMO)" evidence="16">
    <location>
        <position position="216"/>
    </location>
</feature>
<evidence type="ECO:0000313" key="22">
    <source>
        <dbReference type="EMBL" id="KAA0724549.1"/>
    </source>
</evidence>
<dbReference type="PANTHER" id="PTHR10953">
    <property type="entry name" value="UBIQUITIN-ACTIVATING ENZYME E1"/>
    <property type="match status" value="1"/>
</dbReference>
<dbReference type="InterPro" id="IPR032426">
    <property type="entry name" value="UBA2_C"/>
</dbReference>
<dbReference type="Gene3D" id="3.50.50.80">
    <property type="entry name" value="Ubiquitin-activating enzyme E1, inactive adenylation domain, subdomain 1"/>
    <property type="match status" value="1"/>
</dbReference>
<evidence type="ECO:0000256" key="10">
    <source>
        <dbReference type="ARBA" id="ARBA00023242"/>
    </source>
</evidence>
<evidence type="ECO:0000256" key="12">
    <source>
        <dbReference type="PIRNR" id="PIRNR039133"/>
    </source>
</evidence>
<dbReference type="PANTHER" id="PTHR10953:SF5">
    <property type="entry name" value="SUMO-ACTIVATING ENZYME SUBUNIT 2"/>
    <property type="match status" value="1"/>
</dbReference>
<dbReference type="EC" id="2.3.2.-" evidence="12"/>
<feature type="binding site" evidence="14">
    <location>
        <begin position="121"/>
        <end position="122"/>
    </location>
    <ligand>
        <name>ATP</name>
        <dbReference type="ChEBI" id="CHEBI:30616"/>
    </ligand>
</feature>
<feature type="binding site" evidence="15">
    <location>
        <position position="464"/>
    </location>
    <ligand>
        <name>Zn(2+)</name>
        <dbReference type="ChEBI" id="CHEBI:29105"/>
    </ligand>
</feature>
<evidence type="ECO:0000256" key="15">
    <source>
        <dbReference type="PIRSR" id="PIRSR039133-3"/>
    </source>
</evidence>
<evidence type="ECO:0000256" key="13">
    <source>
        <dbReference type="PIRSR" id="PIRSR039133-1"/>
    </source>
</evidence>
<dbReference type="InterPro" id="IPR030661">
    <property type="entry name" value="Uba2"/>
</dbReference>